<feature type="signal peptide" evidence="1">
    <location>
        <begin position="1"/>
        <end position="20"/>
    </location>
</feature>
<gene>
    <name evidence="5" type="ORF">CSC81_14840</name>
    <name evidence="4" type="ORF">Q8W23_06045</name>
</gene>
<evidence type="ECO:0000313" key="7">
    <source>
        <dbReference type="Proteomes" id="UP001242342"/>
    </source>
</evidence>
<dbReference type="InterPro" id="IPR010502">
    <property type="entry name" value="Carb-bd_dom_fam9"/>
</dbReference>
<dbReference type="GO" id="GO:0016052">
    <property type="term" value="P:carbohydrate catabolic process"/>
    <property type="evidence" value="ECO:0007669"/>
    <property type="project" value="InterPro"/>
</dbReference>
<keyword evidence="7" id="KW-1185">Reference proteome</keyword>
<dbReference type="Proteomes" id="UP000222163">
    <property type="component" value="Unassembled WGS sequence"/>
</dbReference>
<reference evidence="5 6" key="1">
    <citation type="journal article" date="2016" name="Nat. Commun.">
        <title>Microbial interactions lead to rapid micro-scale successions on model marine particles.</title>
        <authorList>
            <person name="Datta M.S."/>
            <person name="Sliwerska E."/>
            <person name="Gore J."/>
            <person name="Polz M.F."/>
            <person name="Cordero O.X."/>
        </authorList>
    </citation>
    <scope>NUCLEOTIDE SEQUENCE [LARGE SCALE GENOMIC DNA]</scope>
    <source>
        <strain evidence="5 6">4G03</strain>
    </source>
</reference>
<dbReference type="EMBL" id="JAUYVU010000003">
    <property type="protein sequence ID" value="MDP2541038.1"/>
    <property type="molecule type" value="Genomic_DNA"/>
</dbReference>
<proteinExistence type="predicted"/>
<organism evidence="5 6">
    <name type="scientific">Tenacibaculum discolor</name>
    <dbReference type="NCBI Taxonomy" id="361581"/>
    <lineage>
        <taxon>Bacteria</taxon>
        <taxon>Pseudomonadati</taxon>
        <taxon>Bacteroidota</taxon>
        <taxon>Flavobacteriia</taxon>
        <taxon>Flavobacteriales</taxon>
        <taxon>Flavobacteriaceae</taxon>
        <taxon>Tenacibaculum</taxon>
    </lineage>
</organism>
<accession>A0A2G1BR50</accession>
<dbReference type="EMBL" id="PDUU01000019">
    <property type="protein sequence ID" value="PHN96329.1"/>
    <property type="molecule type" value="Genomic_DNA"/>
</dbReference>
<evidence type="ECO:0000313" key="6">
    <source>
        <dbReference type="Proteomes" id="UP000222163"/>
    </source>
</evidence>
<dbReference type="Gene3D" id="2.60.40.1190">
    <property type="match status" value="1"/>
</dbReference>
<dbReference type="Pfam" id="PF19313">
    <property type="entry name" value="DUF5916"/>
    <property type="match status" value="1"/>
</dbReference>
<feature type="domain" description="Carbohydrate-binding" evidence="2">
    <location>
        <begin position="41"/>
        <end position="194"/>
    </location>
</feature>
<dbReference type="AlphaFoldDB" id="A0A2G1BR50"/>
<dbReference type="InterPro" id="IPR045670">
    <property type="entry name" value="DUF5916"/>
</dbReference>
<keyword evidence="1" id="KW-0732">Signal</keyword>
<dbReference type="RefSeq" id="WP_099216530.1">
    <property type="nucleotide sequence ID" value="NZ_JAUYVU010000003.1"/>
</dbReference>
<evidence type="ECO:0000313" key="4">
    <source>
        <dbReference type="EMBL" id="MDP2541038.1"/>
    </source>
</evidence>
<name>A0A2G1BR50_9FLAO</name>
<dbReference type="GO" id="GO:0004553">
    <property type="term" value="F:hydrolase activity, hydrolyzing O-glycosyl compounds"/>
    <property type="evidence" value="ECO:0007669"/>
    <property type="project" value="InterPro"/>
</dbReference>
<sequence length="844" mass="97501">MLKVLAFITNCFFFIGVTNAQTINQNRKKLDVIRVDSPPKIDGKLDDVAWKNVPTAKDFVMMRPDNGKAEPDTHKTVVKLVYDDNAIYISAKMYDPEPSKIPAEFTNRDNIGNSDFFLITINPNDDGQNPFEFIVTSSGAQADSKVSNGNEDFNWSAVWDSDFSINEDSWVVEMKIPYRALRFANVPVQSWGINFHRKVLNLNAQFTWNHIDNQQGNWTQYDGLYENFTNIKPPTRLNFYPYASATTTTKDGNTDFDWSVGMDVKYGITENFTLDATLIPDFSQVGFDNVTLNLGPFEQQFTEQRQFFTEGTELFSKGRLFYSRRIGGRPIDQFSGERRDDEEFTDGKKVNDEVIDVPDKVQMLNAIKISGRTKGGLGVGFFNAITEKTEATVERTEQTINGLDTISNVSTYKTTVNPFSNYNIMVLDQQFNQNSSITLINTNVTRDGRFRDANVTGLLWHVEDKESKYNIDGSFKMSNISDDADNPNTGYAFDTSIGKQSGNWRGEIGYNFENKDYNPNDMGILFSNNEQTIYGFVGYRLLKPKGIFNNYGANIYYNFNFLHNPGTYVGTNAGLSFWADTKNRFSFGGNLNYSTERKDFFEPREGTTSGIYFNRPERLNVNHWGSTDYRKKFAIDYNWYYTFYNDNPKEDYGFRFSPRYRFTNKFSLIYGFRYGKTNNDQGYVTKVDEDDVEEKPSLAPLKDHIIFGQRDWATYDNSLTGKYTFSTKSAVSLSFRHNWSKVPYQGKYFSLNEQNGELTENNYQGEHDRNFNSWNLDVNYQWQFAPGSQLIFFYRNSIRPDHDFAPANIDFKNNISKLFDQSMQHRFSVRLVYFIDYNNIKNII</sequence>
<feature type="chain" id="PRO_5013954936" evidence="1">
    <location>
        <begin position="21"/>
        <end position="844"/>
    </location>
</feature>
<dbReference type="Pfam" id="PF06452">
    <property type="entry name" value="CBM9_1"/>
    <property type="match status" value="1"/>
</dbReference>
<evidence type="ECO:0000256" key="1">
    <source>
        <dbReference type="SAM" id="SignalP"/>
    </source>
</evidence>
<dbReference type="SUPFAM" id="SSF49344">
    <property type="entry name" value="CBD9-like"/>
    <property type="match status" value="1"/>
</dbReference>
<dbReference type="GO" id="GO:0030246">
    <property type="term" value="F:carbohydrate binding"/>
    <property type="evidence" value="ECO:0007669"/>
    <property type="project" value="InterPro"/>
</dbReference>
<dbReference type="Proteomes" id="UP001242342">
    <property type="component" value="Unassembled WGS sequence"/>
</dbReference>
<reference evidence="4 7" key="3">
    <citation type="submission" date="2023-07" db="EMBL/GenBank/DDBJ databases">
        <title>Genome content predicts the carbon catabolic preferences of heterotrophic bacteria.</title>
        <authorList>
            <person name="Gralka M."/>
        </authorList>
    </citation>
    <scope>NUCLEOTIDE SEQUENCE [LARGE SCALE GENOMIC DNA]</scope>
    <source>
        <strain evidence="4 7">4G03</strain>
    </source>
</reference>
<feature type="domain" description="DUF5916" evidence="3">
    <location>
        <begin position="233"/>
        <end position="843"/>
    </location>
</feature>
<evidence type="ECO:0000313" key="5">
    <source>
        <dbReference type="EMBL" id="PHN96329.1"/>
    </source>
</evidence>
<evidence type="ECO:0000259" key="2">
    <source>
        <dbReference type="Pfam" id="PF06452"/>
    </source>
</evidence>
<protein>
    <submittedName>
        <fullName evidence="4">DUF5916 domain-containing protein</fullName>
    </submittedName>
</protein>
<comment type="caution">
    <text evidence="5">The sequence shown here is derived from an EMBL/GenBank/DDBJ whole genome shotgun (WGS) entry which is preliminary data.</text>
</comment>
<dbReference type="CDD" id="cd09618">
    <property type="entry name" value="CBM9_like_2"/>
    <property type="match status" value="1"/>
</dbReference>
<evidence type="ECO:0000259" key="3">
    <source>
        <dbReference type="Pfam" id="PF19313"/>
    </source>
</evidence>
<reference evidence="5" key="2">
    <citation type="submission" date="2017-10" db="EMBL/GenBank/DDBJ databases">
        <authorList>
            <person name="Enke T.N."/>
            <person name="Cordero O.X."/>
        </authorList>
    </citation>
    <scope>NUCLEOTIDE SEQUENCE</scope>
    <source>
        <strain evidence="5">4G03</strain>
    </source>
</reference>